<dbReference type="EMBL" id="JADNRY010000001">
    <property type="protein sequence ID" value="KAF9078301.1"/>
    <property type="molecule type" value="Genomic_DNA"/>
</dbReference>
<dbReference type="InterPro" id="IPR023393">
    <property type="entry name" value="START-like_dom_sf"/>
</dbReference>
<dbReference type="OrthoDB" id="509124at2759"/>
<reference evidence="1" key="1">
    <citation type="submission" date="2020-11" db="EMBL/GenBank/DDBJ databases">
        <authorList>
            <consortium name="DOE Joint Genome Institute"/>
            <person name="Ahrendt S."/>
            <person name="Riley R."/>
            <person name="Andreopoulos W."/>
            <person name="Labutti K."/>
            <person name="Pangilinan J."/>
            <person name="Ruiz-Duenas F.J."/>
            <person name="Barrasa J.M."/>
            <person name="Sanchez-Garcia M."/>
            <person name="Camarero S."/>
            <person name="Miyauchi S."/>
            <person name="Serrano A."/>
            <person name="Linde D."/>
            <person name="Babiker R."/>
            <person name="Drula E."/>
            <person name="Ayuso-Fernandez I."/>
            <person name="Pacheco R."/>
            <person name="Padilla G."/>
            <person name="Ferreira P."/>
            <person name="Barriuso J."/>
            <person name="Kellner H."/>
            <person name="Castanera R."/>
            <person name="Alfaro M."/>
            <person name="Ramirez L."/>
            <person name="Pisabarro A.G."/>
            <person name="Kuo A."/>
            <person name="Tritt A."/>
            <person name="Lipzen A."/>
            <person name="He G."/>
            <person name="Yan M."/>
            <person name="Ng V."/>
            <person name="Cullen D."/>
            <person name="Martin F."/>
            <person name="Rosso M.-N."/>
            <person name="Henrissat B."/>
            <person name="Hibbett D."/>
            <person name="Martinez A.T."/>
            <person name="Grigoriev I.V."/>
        </authorList>
    </citation>
    <scope>NUCLEOTIDE SEQUENCE</scope>
    <source>
        <strain evidence="1">AH 40177</strain>
    </source>
</reference>
<dbReference type="Proteomes" id="UP000772434">
    <property type="component" value="Unassembled WGS sequence"/>
</dbReference>
<dbReference type="CDD" id="cd07822">
    <property type="entry name" value="SRPBCC_4"/>
    <property type="match status" value="1"/>
</dbReference>
<comment type="caution">
    <text evidence="1">The sequence shown here is derived from an EMBL/GenBank/DDBJ whole genome shotgun (WGS) entry which is preliminary data.</text>
</comment>
<dbReference type="Gene3D" id="3.30.530.20">
    <property type="match status" value="1"/>
</dbReference>
<gene>
    <name evidence="1" type="ORF">BDP27DRAFT_1412302</name>
</gene>
<evidence type="ECO:0008006" key="3">
    <source>
        <dbReference type="Google" id="ProtNLM"/>
    </source>
</evidence>
<evidence type="ECO:0000313" key="1">
    <source>
        <dbReference type="EMBL" id="KAF9078301.1"/>
    </source>
</evidence>
<dbReference type="AlphaFoldDB" id="A0A9P5UGE5"/>
<dbReference type="SUPFAM" id="SSF55961">
    <property type="entry name" value="Bet v1-like"/>
    <property type="match status" value="1"/>
</dbReference>
<name>A0A9P5UGE5_9AGAR</name>
<proteinExistence type="predicted"/>
<accession>A0A9P5UGE5</accession>
<organism evidence="1 2">
    <name type="scientific">Rhodocollybia butyracea</name>
    <dbReference type="NCBI Taxonomy" id="206335"/>
    <lineage>
        <taxon>Eukaryota</taxon>
        <taxon>Fungi</taxon>
        <taxon>Dikarya</taxon>
        <taxon>Basidiomycota</taxon>
        <taxon>Agaricomycotina</taxon>
        <taxon>Agaricomycetes</taxon>
        <taxon>Agaricomycetidae</taxon>
        <taxon>Agaricales</taxon>
        <taxon>Marasmiineae</taxon>
        <taxon>Omphalotaceae</taxon>
        <taxon>Rhodocollybia</taxon>
    </lineage>
</organism>
<sequence length="192" mass="21999">MSSSIEKPVEPPSASSGVLPVYASLDIDAPIEDVWNVMTNFPDYGSWNPFIRKQTILVSPSSVPVPLTDQTPHAGQYMLLYVHTPPRLREPHFLFKPFQVSQTVVRLKLVDNEKHRLAWRTYGLPEWLLWCERWQTLTEHGKGCKYESYEVFGGLVAYMMWAICLKVLLLKGVTEMAEALKLKSQKNYIKGD</sequence>
<evidence type="ECO:0000313" key="2">
    <source>
        <dbReference type="Proteomes" id="UP000772434"/>
    </source>
</evidence>
<keyword evidence="2" id="KW-1185">Reference proteome</keyword>
<protein>
    <recommendedName>
        <fullName evidence="3">Coenzyme Q-binding protein COQ10 START domain-containing protein</fullName>
    </recommendedName>
</protein>